<dbReference type="Gramene" id="ERM99223">
    <property type="protein sequence ID" value="ERM99223"/>
    <property type="gene ID" value="AMTR_s00092p00117570"/>
</dbReference>
<evidence type="ECO:0000313" key="2">
    <source>
        <dbReference type="Proteomes" id="UP000017836"/>
    </source>
</evidence>
<accession>W1NV90</accession>
<keyword evidence="2" id="KW-1185">Reference proteome</keyword>
<gene>
    <name evidence="1" type="ORF">AMTR_s00092p00117570</name>
</gene>
<dbReference type="Proteomes" id="UP000017836">
    <property type="component" value="Unassembled WGS sequence"/>
</dbReference>
<evidence type="ECO:0000313" key="1">
    <source>
        <dbReference type="EMBL" id="ERM99223.1"/>
    </source>
</evidence>
<dbReference type="HOGENOM" id="CLU_2443796_0_0_1"/>
<name>W1NV90_AMBTC</name>
<reference evidence="2" key="1">
    <citation type="journal article" date="2013" name="Science">
        <title>The Amborella genome and the evolution of flowering plants.</title>
        <authorList>
            <consortium name="Amborella Genome Project"/>
        </authorList>
    </citation>
    <scope>NUCLEOTIDE SEQUENCE [LARGE SCALE GENOMIC DNA]</scope>
</reference>
<protein>
    <submittedName>
        <fullName evidence="1">Uncharacterized protein</fullName>
    </submittedName>
</protein>
<proteinExistence type="predicted"/>
<organism evidence="1 2">
    <name type="scientific">Amborella trichopoda</name>
    <dbReference type="NCBI Taxonomy" id="13333"/>
    <lineage>
        <taxon>Eukaryota</taxon>
        <taxon>Viridiplantae</taxon>
        <taxon>Streptophyta</taxon>
        <taxon>Embryophyta</taxon>
        <taxon>Tracheophyta</taxon>
        <taxon>Spermatophyta</taxon>
        <taxon>Magnoliopsida</taxon>
        <taxon>Amborellales</taxon>
        <taxon>Amborellaceae</taxon>
        <taxon>Amborella</taxon>
    </lineage>
</organism>
<dbReference type="AlphaFoldDB" id="W1NV90"/>
<sequence length="90" mass="9861">MARSDLILAAMAQSPMAAIYRVSGGPLPKYRVSHCPLISASCTALDPWRGALAEDFKVFRPVFAINTAYKSTGKWSEGSYRFCVFLNVAI</sequence>
<dbReference type="EMBL" id="KI395040">
    <property type="protein sequence ID" value="ERM99223.1"/>
    <property type="molecule type" value="Genomic_DNA"/>
</dbReference>